<name>A0A7J6R4U8_PEROL</name>
<dbReference type="InterPro" id="IPR038765">
    <property type="entry name" value="Papain-like_cys_pep_sf"/>
</dbReference>
<comment type="caution">
    <text evidence="2">The sequence shown here is derived from an EMBL/GenBank/DDBJ whole genome shotgun (WGS) entry which is preliminary data.</text>
</comment>
<gene>
    <name evidence="2" type="ORF">FOZ63_023809</name>
</gene>
<accession>A0A7J6R4U8</accession>
<keyword evidence="3" id="KW-1185">Reference proteome</keyword>
<evidence type="ECO:0000313" key="2">
    <source>
        <dbReference type="EMBL" id="KAF4714956.1"/>
    </source>
</evidence>
<dbReference type="EMBL" id="JABANO010028559">
    <property type="protein sequence ID" value="KAF4714956.1"/>
    <property type="molecule type" value="Genomic_DNA"/>
</dbReference>
<dbReference type="InterPro" id="IPR019400">
    <property type="entry name" value="Peptidase_C65_otubain"/>
</dbReference>
<dbReference type="InterPro" id="IPR042467">
    <property type="entry name" value="Peptidase_C65_otubain_sub2"/>
</dbReference>
<dbReference type="Gene3D" id="1.20.1300.20">
    <property type="entry name" value="Peptidase C65 Otubain, subdomain 2"/>
    <property type="match status" value="1"/>
</dbReference>
<evidence type="ECO:0000259" key="1">
    <source>
        <dbReference type="PROSITE" id="PS50802"/>
    </source>
</evidence>
<feature type="domain" description="OTU" evidence="1">
    <location>
        <begin position="59"/>
        <end position="104"/>
    </location>
</feature>
<dbReference type="Pfam" id="PF10275">
    <property type="entry name" value="Peptidase_C65"/>
    <property type="match status" value="1"/>
</dbReference>
<organism evidence="2 3">
    <name type="scientific">Perkinsus olseni</name>
    <name type="common">Perkinsus atlanticus</name>
    <dbReference type="NCBI Taxonomy" id="32597"/>
    <lineage>
        <taxon>Eukaryota</taxon>
        <taxon>Sar</taxon>
        <taxon>Alveolata</taxon>
        <taxon>Perkinsozoa</taxon>
        <taxon>Perkinsea</taxon>
        <taxon>Perkinsida</taxon>
        <taxon>Perkinsidae</taxon>
        <taxon>Perkinsus</taxon>
    </lineage>
</organism>
<dbReference type="AlphaFoldDB" id="A0A7J6R4U8"/>
<dbReference type="PROSITE" id="PS50802">
    <property type="entry name" value="OTU"/>
    <property type="match status" value="1"/>
</dbReference>
<evidence type="ECO:0000313" key="3">
    <source>
        <dbReference type="Proteomes" id="UP000553632"/>
    </source>
</evidence>
<proteinExistence type="predicted"/>
<dbReference type="SUPFAM" id="SSF54001">
    <property type="entry name" value="Cysteine proteinases"/>
    <property type="match status" value="1"/>
</dbReference>
<protein>
    <recommendedName>
        <fullName evidence="1">OTU domain-containing protein</fullName>
    </recommendedName>
</protein>
<sequence>MSTLYNGPIGNDNDDQQVLPSKSNGLGFIEPLATLAEEFSHSQGHQRKIRLMAEKVDATHWRRVRGDGNCFYRALGTTLIERMLLDGDIDKFHEFIHHALALAR</sequence>
<feature type="non-terminal residue" evidence="2">
    <location>
        <position position="1"/>
    </location>
</feature>
<reference evidence="2 3" key="1">
    <citation type="submission" date="2020-04" db="EMBL/GenBank/DDBJ databases">
        <title>Perkinsus olseni comparative genomics.</title>
        <authorList>
            <person name="Bogema D.R."/>
        </authorList>
    </citation>
    <scope>NUCLEOTIDE SEQUENCE [LARGE SCALE GENOMIC DNA]</scope>
    <source>
        <strain evidence="2 3">ATCC PRA-207</strain>
    </source>
</reference>
<dbReference type="Proteomes" id="UP000553632">
    <property type="component" value="Unassembled WGS sequence"/>
</dbReference>
<dbReference type="InterPro" id="IPR003323">
    <property type="entry name" value="OTU_dom"/>
</dbReference>